<reference evidence="1" key="2">
    <citation type="journal article" date="2022" name="Res Sq">
        <title>Evolution of multicellular longitudinally dividing oral cavity symbionts (Neisseriaceae).</title>
        <authorList>
            <person name="Nyongesa S."/>
            <person name="Weber P."/>
            <person name="Bernet E."/>
            <person name="Pullido F."/>
            <person name="Nieckarz M."/>
            <person name="Delaby M."/>
            <person name="Nieves C."/>
            <person name="Viehboeck T."/>
            <person name="Krause N."/>
            <person name="Rivera-Millot A."/>
            <person name="Nakamura A."/>
            <person name="Vischer N."/>
            <person name="VanNieuwenhze M."/>
            <person name="Brun Y."/>
            <person name="Cava F."/>
            <person name="Bulgheresi S."/>
            <person name="Veyrier F."/>
        </authorList>
    </citation>
    <scope>NUCLEOTIDE SEQUENCE</scope>
    <source>
        <strain evidence="1">SAG 1488-6</strain>
    </source>
</reference>
<protein>
    <submittedName>
        <fullName evidence="1">Uncharacterized protein</fullName>
    </submittedName>
</protein>
<accession>A0ABY4EFS5</accession>
<keyword evidence="2" id="KW-1185">Reference proteome</keyword>
<proteinExistence type="predicted"/>
<sequence>MNIKSVFESLFEAEQLSVARISTQISVGTYQATTQNGHPVILTGNAQVNQMVFYDMRTGKITGQAPDVDVVDLPV</sequence>
<dbReference type="EMBL" id="CP091512">
    <property type="protein sequence ID" value="UOO93573.1"/>
    <property type="molecule type" value="Genomic_DNA"/>
</dbReference>
<dbReference type="Proteomes" id="UP000832034">
    <property type="component" value="Chromosome"/>
</dbReference>
<evidence type="ECO:0000313" key="1">
    <source>
        <dbReference type="EMBL" id="UOO93573.1"/>
    </source>
</evidence>
<gene>
    <name evidence="1" type="ORF">LVJ81_05990</name>
</gene>
<evidence type="ECO:0000313" key="2">
    <source>
        <dbReference type="Proteomes" id="UP000832034"/>
    </source>
</evidence>
<dbReference type="RefSeq" id="WP_019957779.1">
    <property type="nucleotide sequence ID" value="NZ_CP091512.1"/>
</dbReference>
<reference evidence="1" key="1">
    <citation type="submission" date="2021-12" db="EMBL/GenBank/DDBJ databases">
        <authorList>
            <person name="Veyrier F.J."/>
        </authorList>
    </citation>
    <scope>NUCLEOTIDE SEQUENCE</scope>
    <source>
        <strain evidence="1">SAG 1488-6</strain>
    </source>
</reference>
<name>A0ABY4EFS5_VITST</name>
<organism evidence="1 2">
    <name type="scientific">Vitreoscilla stercoraria</name>
    <dbReference type="NCBI Taxonomy" id="61"/>
    <lineage>
        <taxon>Bacteria</taxon>
        <taxon>Pseudomonadati</taxon>
        <taxon>Pseudomonadota</taxon>
        <taxon>Betaproteobacteria</taxon>
        <taxon>Neisseriales</taxon>
        <taxon>Neisseriaceae</taxon>
        <taxon>Vitreoscilla</taxon>
    </lineage>
</organism>